<comment type="caution">
    <text evidence="1">The sequence shown here is derived from an EMBL/GenBank/DDBJ whole genome shotgun (WGS) entry which is preliminary data.</text>
</comment>
<proteinExistence type="predicted"/>
<evidence type="ECO:0000313" key="2">
    <source>
        <dbReference type="Proteomes" id="UP001558652"/>
    </source>
</evidence>
<dbReference type="EMBL" id="JBFDAA010000001">
    <property type="protein sequence ID" value="KAL1140311.1"/>
    <property type="molecule type" value="Genomic_DNA"/>
</dbReference>
<gene>
    <name evidence="1" type="ORF">AAG570_000243</name>
</gene>
<name>A0ABD0YWH3_9HEMI</name>
<sequence>MAATVNHRKFTEPEEDIAAIAKQISDHAEAIYQNWKSRGLAPTEILSCNNIAAAEQKFGSALSPKKTVDIVGRTPDLDSNNLERLVSNFVVEDKARLARRTEGSPSSVQFAKRKFETREGPAHRDDVLRIYPKSPTAPAPPALSPFSIDTIEATLPEDLPAAKTDGLQTWPLKNRSTGGRPIQERFSPRNREYMEEVAKEEERLINALKTGVIIAEDTSEKPGILQKAAAKEKPTGLVKRVVKSYQEQGAKKSPRGFGRRTNESAVPHPQLSAAHKHHIRTNPTAANPVRPFLTRGSVAERVLIFEKCPAELGLDKRKPGLQVRFFIHIPPYFIFNAYKFWGRCGQFISLYQNLE</sequence>
<organism evidence="1 2">
    <name type="scientific">Ranatra chinensis</name>
    <dbReference type="NCBI Taxonomy" id="642074"/>
    <lineage>
        <taxon>Eukaryota</taxon>
        <taxon>Metazoa</taxon>
        <taxon>Ecdysozoa</taxon>
        <taxon>Arthropoda</taxon>
        <taxon>Hexapoda</taxon>
        <taxon>Insecta</taxon>
        <taxon>Pterygota</taxon>
        <taxon>Neoptera</taxon>
        <taxon>Paraneoptera</taxon>
        <taxon>Hemiptera</taxon>
        <taxon>Heteroptera</taxon>
        <taxon>Panheteroptera</taxon>
        <taxon>Nepomorpha</taxon>
        <taxon>Nepidae</taxon>
        <taxon>Ranatrinae</taxon>
        <taxon>Ranatra</taxon>
    </lineage>
</organism>
<evidence type="ECO:0000313" key="1">
    <source>
        <dbReference type="EMBL" id="KAL1140311.1"/>
    </source>
</evidence>
<reference evidence="1 2" key="1">
    <citation type="submission" date="2024-07" db="EMBL/GenBank/DDBJ databases">
        <title>Chromosome-level genome assembly of the water stick insect Ranatra chinensis (Heteroptera: Nepidae).</title>
        <authorList>
            <person name="Liu X."/>
        </authorList>
    </citation>
    <scope>NUCLEOTIDE SEQUENCE [LARGE SCALE GENOMIC DNA]</scope>
    <source>
        <strain evidence="1">Cailab_2021Rc</strain>
        <tissue evidence="1">Muscle</tissue>
    </source>
</reference>
<dbReference type="Proteomes" id="UP001558652">
    <property type="component" value="Unassembled WGS sequence"/>
</dbReference>
<accession>A0ABD0YWH3</accession>
<protein>
    <submittedName>
        <fullName evidence="1">Uncharacterized protein</fullName>
    </submittedName>
</protein>
<keyword evidence="2" id="KW-1185">Reference proteome</keyword>
<dbReference type="AlphaFoldDB" id="A0ABD0YWH3"/>